<name>A0AAD1U8U7_EUPCR</name>
<dbReference type="EMBL" id="CAMPGE010005384">
    <property type="protein sequence ID" value="CAI2364236.1"/>
    <property type="molecule type" value="Genomic_DNA"/>
</dbReference>
<evidence type="ECO:0000313" key="3">
    <source>
        <dbReference type="Proteomes" id="UP001295684"/>
    </source>
</evidence>
<keyword evidence="3" id="KW-1185">Reference proteome</keyword>
<feature type="region of interest" description="Disordered" evidence="1">
    <location>
        <begin position="109"/>
        <end position="143"/>
    </location>
</feature>
<organism evidence="2 3">
    <name type="scientific">Euplotes crassus</name>
    <dbReference type="NCBI Taxonomy" id="5936"/>
    <lineage>
        <taxon>Eukaryota</taxon>
        <taxon>Sar</taxon>
        <taxon>Alveolata</taxon>
        <taxon>Ciliophora</taxon>
        <taxon>Intramacronucleata</taxon>
        <taxon>Spirotrichea</taxon>
        <taxon>Hypotrichia</taxon>
        <taxon>Euplotida</taxon>
        <taxon>Euplotidae</taxon>
        <taxon>Moneuplotes</taxon>
    </lineage>
</organism>
<dbReference type="AlphaFoldDB" id="A0AAD1U8U7"/>
<reference evidence="2" key="1">
    <citation type="submission" date="2023-07" db="EMBL/GenBank/DDBJ databases">
        <authorList>
            <consortium name="AG Swart"/>
            <person name="Singh M."/>
            <person name="Singh A."/>
            <person name="Seah K."/>
            <person name="Emmerich C."/>
        </authorList>
    </citation>
    <scope>NUCLEOTIDE SEQUENCE</scope>
    <source>
        <strain evidence="2">DP1</strain>
    </source>
</reference>
<proteinExistence type="predicted"/>
<dbReference type="Proteomes" id="UP001295684">
    <property type="component" value="Unassembled WGS sequence"/>
</dbReference>
<gene>
    <name evidence="2" type="ORF">ECRASSUSDP1_LOCUS5579</name>
</gene>
<accession>A0AAD1U8U7</accession>
<evidence type="ECO:0000256" key="1">
    <source>
        <dbReference type="SAM" id="MobiDB-lite"/>
    </source>
</evidence>
<sequence length="284" mass="32841">MINQFTNLDSYFNLNQEDYIYADNVFASITHTNMNNQLFSLKSGCIEDKADRMESINNQPNETRVTKDTCTLMTPAKYEEDACFQIAYEDLTCGEPLLKDTEIVQPITFPAQDSSQEEQKESIVEPKESEIQKSRRISGDSPTAADRVDFKLRDSLRFLRRHFLQLYKQANRRIVQKRYVNCSTRQIVDSVRATLEQSFSLQSITEDLVLYTTGILNLKPCSRLNCSDQVSQEIRLFLEAVRKFSLKKFKRLMASSNLQTLCRHLVASCQDDKIDALRQALRMN</sequence>
<feature type="compositionally biased region" description="Basic and acidic residues" evidence="1">
    <location>
        <begin position="117"/>
        <end position="133"/>
    </location>
</feature>
<protein>
    <submittedName>
        <fullName evidence="2">Uncharacterized protein</fullName>
    </submittedName>
</protein>
<evidence type="ECO:0000313" key="2">
    <source>
        <dbReference type="EMBL" id="CAI2364236.1"/>
    </source>
</evidence>
<comment type="caution">
    <text evidence="2">The sequence shown here is derived from an EMBL/GenBank/DDBJ whole genome shotgun (WGS) entry which is preliminary data.</text>
</comment>